<comment type="caution">
    <text evidence="4">The sequence shown here is derived from an EMBL/GenBank/DDBJ whole genome shotgun (WGS) entry which is preliminary data.</text>
</comment>
<dbReference type="InterPro" id="IPR010918">
    <property type="entry name" value="PurM-like_C_dom"/>
</dbReference>
<protein>
    <recommendedName>
        <fullName evidence="5">PurM-like C-terminal domain-containing protein</fullName>
    </recommendedName>
</protein>
<dbReference type="SUPFAM" id="SSF56042">
    <property type="entry name" value="PurM C-terminal domain-like"/>
    <property type="match status" value="1"/>
</dbReference>
<feature type="non-terminal residue" evidence="4">
    <location>
        <position position="1"/>
    </location>
</feature>
<feature type="domain" description="PurM-like C-terminal" evidence="3">
    <location>
        <begin position="90"/>
        <end position="239"/>
    </location>
</feature>
<dbReference type="NCBIfam" id="TIGR02124">
    <property type="entry name" value="hypE"/>
    <property type="match status" value="1"/>
</dbReference>
<dbReference type="Pfam" id="PF02769">
    <property type="entry name" value="AIRS_C"/>
    <property type="match status" value="1"/>
</dbReference>
<dbReference type="AlphaFoldDB" id="X1NWJ2"/>
<accession>X1NWJ2</accession>
<dbReference type="Pfam" id="PF00586">
    <property type="entry name" value="AIRS"/>
    <property type="match status" value="1"/>
</dbReference>
<dbReference type="Gene3D" id="3.30.1330.10">
    <property type="entry name" value="PurM-like, N-terminal domain"/>
    <property type="match status" value="1"/>
</dbReference>
<dbReference type="InterPro" id="IPR016188">
    <property type="entry name" value="PurM-like_N"/>
</dbReference>
<organism evidence="4">
    <name type="scientific">marine sediment metagenome</name>
    <dbReference type="NCBI Taxonomy" id="412755"/>
    <lineage>
        <taxon>unclassified sequences</taxon>
        <taxon>metagenomes</taxon>
        <taxon>ecological metagenomes</taxon>
    </lineage>
</organism>
<evidence type="ECO:0008006" key="5">
    <source>
        <dbReference type="Google" id="ProtNLM"/>
    </source>
</evidence>
<evidence type="ECO:0000259" key="2">
    <source>
        <dbReference type="Pfam" id="PF00586"/>
    </source>
</evidence>
<gene>
    <name evidence="4" type="ORF">S06H3_49355</name>
</gene>
<sequence length="254" mass="27464">SICGTINDLVTTGCTPLAISLSFILEESFPVSDFKKILLSTKNVLDETGLNIVTGDTKVVEKGSADKIFINTSGIGLVGNSIDISPRKIKVGDKILINGDIAEHGTAVLICRKEFNFKTNIVSDCAPLSSLVNNMTAASKNIHALRDATRGGLASILFELARASKTNINIYEDKISVKREVLGICEFLGLDPLYIANEGKMVAFVDRRDADKILQSMKKNKYGKDSQIIGEVTEKGKGLVILNTKLGTKGEFRP</sequence>
<dbReference type="InterPro" id="IPR011854">
    <property type="entry name" value="HypE"/>
</dbReference>
<dbReference type="InterPro" id="IPR036676">
    <property type="entry name" value="PurM-like_C_sf"/>
</dbReference>
<dbReference type="GO" id="GO:0051604">
    <property type="term" value="P:protein maturation"/>
    <property type="evidence" value="ECO:0007669"/>
    <property type="project" value="TreeGrafter"/>
</dbReference>
<feature type="non-terminal residue" evidence="4">
    <location>
        <position position="254"/>
    </location>
</feature>
<dbReference type="PANTHER" id="PTHR30303:SF0">
    <property type="entry name" value="CARBAMOYL DEHYDRATASE HYPE"/>
    <property type="match status" value="1"/>
</dbReference>
<dbReference type="InterPro" id="IPR036921">
    <property type="entry name" value="PurM-like_N_sf"/>
</dbReference>
<dbReference type="PANTHER" id="PTHR30303">
    <property type="entry name" value="HYDROGENASE ISOENZYMES FORMATION PROTEIN HYPE"/>
    <property type="match status" value="1"/>
</dbReference>
<proteinExistence type="inferred from homology"/>
<name>X1NWJ2_9ZZZZ</name>
<comment type="similarity">
    <text evidence="1">Belongs to the HypE family.</text>
</comment>
<evidence type="ECO:0000313" key="4">
    <source>
        <dbReference type="EMBL" id="GAI34581.1"/>
    </source>
</evidence>
<dbReference type="EMBL" id="BARV01031159">
    <property type="protein sequence ID" value="GAI34581.1"/>
    <property type="molecule type" value="Genomic_DNA"/>
</dbReference>
<evidence type="ECO:0000259" key="3">
    <source>
        <dbReference type="Pfam" id="PF02769"/>
    </source>
</evidence>
<evidence type="ECO:0000256" key="1">
    <source>
        <dbReference type="ARBA" id="ARBA00006243"/>
    </source>
</evidence>
<feature type="domain" description="PurM-like N-terminal" evidence="2">
    <location>
        <begin position="2"/>
        <end position="78"/>
    </location>
</feature>
<reference evidence="4" key="1">
    <citation type="journal article" date="2014" name="Front. Microbiol.">
        <title>High frequency of phylogenetically diverse reductive dehalogenase-homologous genes in deep subseafloor sedimentary metagenomes.</title>
        <authorList>
            <person name="Kawai M."/>
            <person name="Futagami T."/>
            <person name="Toyoda A."/>
            <person name="Takaki Y."/>
            <person name="Nishi S."/>
            <person name="Hori S."/>
            <person name="Arai W."/>
            <person name="Tsubouchi T."/>
            <person name="Morono Y."/>
            <person name="Uchiyama I."/>
            <person name="Ito T."/>
            <person name="Fujiyama A."/>
            <person name="Inagaki F."/>
            <person name="Takami H."/>
        </authorList>
    </citation>
    <scope>NUCLEOTIDE SEQUENCE</scope>
    <source>
        <strain evidence="4">Expedition CK06-06</strain>
    </source>
</reference>
<dbReference type="SUPFAM" id="SSF55326">
    <property type="entry name" value="PurM N-terminal domain-like"/>
    <property type="match status" value="1"/>
</dbReference>
<dbReference type="Gene3D" id="3.90.650.10">
    <property type="entry name" value="PurM-like C-terminal domain"/>
    <property type="match status" value="1"/>
</dbReference>